<evidence type="ECO:0000256" key="1">
    <source>
        <dbReference type="ARBA" id="ARBA00022723"/>
    </source>
</evidence>
<dbReference type="InterPro" id="IPR001876">
    <property type="entry name" value="Znf_RanBP2"/>
</dbReference>
<evidence type="ECO:0000313" key="8">
    <source>
        <dbReference type="Proteomes" id="UP000626109"/>
    </source>
</evidence>
<sequence length="941" mass="101916">ALTRQDSPSSRGTGASSSKPRPHSRGRLAGFGGALASGIGSVVSGVGAVSGAVSKVTQGIVTETSRILHSSSSNKSLKWTCQECSEVNRGLGVQCSACKASKPGTSGGRPTEAAVEDAAATSGIGDLNLLSVAQEEEVTQLPSPSGDKGATLALELEPAPVAPLAVRPSTSGGALDMAQAVIPDEMALHLGIQFNDPADRVAYHILKPLFVQPLPLPWQVFRRHHGRFDFHHSGLKEYRRRHPLFAFFGELLEFLRAHTHTNIPITEPLTAQVFKEASPQVIRERLGFWEGPLQDSSTTGGIIFDRRWQGYDEACPVGSTRHDDPRLEAAANIATRLAGWLHLWKGFAPQEPFPLLEGRIAALAQQLGECVVTAPGAATAQMQAHMEGQLPKLEEPEEPKKEEVAEAPPPPTAEEEAMYPLVTDTLGKAFGSALHNIGLKQAQVYINQGLLPGDTVSTMARVMCSSLYQAAEKHVARYEEDELSPGYTEGEEEEFDEESEQGEEEEKALSSEGEQEEEEAEEEEQPGVEEAAMAEEPEEPEQEEAEPAEPEKEEEEEKAQKEKQPEEPEEKPAAVGFLVRKESAADWASRTLRPMTPDTGRRPEEIGTPKLSPHGAKPPLHRQRLGCGEHIWSQTAEGFFSGASQAASSQAEAAAPEAAAPEAAEPEAAEPEAAEDQEDQQSGDITLLLGDAEEGQEDADAEDADADAEGQEDADAEEYAQDEYEEEEEGEELWPPEEVEEGRPDTALPPEKEAQVSDFSRSLQAATSFFDQALGDQQAEFDELAGTSFWRRKEVEPERPEMYSTGRSFLKMADMPPKRRGSEPTLELQETFENVTNGCAARPGTPSRVMKTMPQPPHLEGAKPPPMGSSSGSRAFPCKPGARPSSAGARMERFRPPAKRLRAKKGAPSGEPKDAKLLPRPHSATARLRPRRQNAPLLPQT</sequence>
<protein>
    <recommendedName>
        <fullName evidence="6">RanBP2-type domain-containing protein</fullName>
    </recommendedName>
</protein>
<organism evidence="7 8">
    <name type="scientific">Polarella glacialis</name>
    <name type="common">Dinoflagellate</name>
    <dbReference type="NCBI Taxonomy" id="89957"/>
    <lineage>
        <taxon>Eukaryota</taxon>
        <taxon>Sar</taxon>
        <taxon>Alveolata</taxon>
        <taxon>Dinophyceae</taxon>
        <taxon>Suessiales</taxon>
        <taxon>Suessiaceae</taxon>
        <taxon>Polarella</taxon>
    </lineage>
</organism>
<feature type="compositionally biased region" description="Acidic residues" evidence="5">
    <location>
        <begin position="664"/>
        <end position="681"/>
    </location>
</feature>
<name>A0A813LIF1_POLGL</name>
<keyword evidence="3" id="KW-0862">Zinc</keyword>
<dbReference type="Proteomes" id="UP000626109">
    <property type="component" value="Unassembled WGS sequence"/>
</dbReference>
<evidence type="ECO:0000259" key="6">
    <source>
        <dbReference type="PROSITE" id="PS50199"/>
    </source>
</evidence>
<feature type="region of interest" description="Disordered" evidence="5">
    <location>
        <begin position="392"/>
        <end position="414"/>
    </location>
</feature>
<feature type="compositionally biased region" description="Basic residues" evidence="5">
    <location>
        <begin position="896"/>
        <end position="905"/>
    </location>
</feature>
<keyword evidence="1" id="KW-0479">Metal-binding</keyword>
<evidence type="ECO:0000256" key="2">
    <source>
        <dbReference type="ARBA" id="ARBA00022771"/>
    </source>
</evidence>
<feature type="compositionally biased region" description="Low complexity" evidence="5">
    <location>
        <begin position="7"/>
        <end position="18"/>
    </location>
</feature>
<feature type="non-terminal residue" evidence="7">
    <location>
        <position position="941"/>
    </location>
</feature>
<feature type="compositionally biased region" description="Basic and acidic residues" evidence="5">
    <location>
        <begin position="558"/>
        <end position="572"/>
    </location>
</feature>
<keyword evidence="2 4" id="KW-0863">Zinc-finger</keyword>
<dbReference type="AlphaFoldDB" id="A0A813LIF1"/>
<accession>A0A813LIF1</accession>
<reference evidence="7" key="1">
    <citation type="submission" date="2021-02" db="EMBL/GenBank/DDBJ databases">
        <authorList>
            <person name="Dougan E. K."/>
            <person name="Rhodes N."/>
            <person name="Thang M."/>
            <person name="Chan C."/>
        </authorList>
    </citation>
    <scope>NUCLEOTIDE SEQUENCE</scope>
</reference>
<feature type="region of interest" description="Disordered" evidence="5">
    <location>
        <begin position="796"/>
        <end position="941"/>
    </location>
</feature>
<feature type="region of interest" description="Disordered" evidence="5">
    <location>
        <begin position="1"/>
        <end position="29"/>
    </location>
</feature>
<gene>
    <name evidence="7" type="ORF">PGLA2088_LOCUS43869</name>
</gene>
<feature type="region of interest" description="Disordered" evidence="5">
    <location>
        <begin position="482"/>
        <end position="626"/>
    </location>
</feature>
<dbReference type="EMBL" id="CAJNNW010034958">
    <property type="protein sequence ID" value="CAE8724845.1"/>
    <property type="molecule type" value="Genomic_DNA"/>
</dbReference>
<comment type="caution">
    <text evidence="7">The sequence shown here is derived from an EMBL/GenBank/DDBJ whole genome shotgun (WGS) entry which is preliminary data.</text>
</comment>
<feature type="compositionally biased region" description="Acidic residues" evidence="5">
    <location>
        <begin position="482"/>
        <end position="506"/>
    </location>
</feature>
<proteinExistence type="predicted"/>
<dbReference type="PROSITE" id="PS50199">
    <property type="entry name" value="ZF_RANBP2_2"/>
    <property type="match status" value="1"/>
</dbReference>
<evidence type="ECO:0000256" key="5">
    <source>
        <dbReference type="SAM" id="MobiDB-lite"/>
    </source>
</evidence>
<feature type="compositionally biased region" description="Low complexity" evidence="5">
    <location>
        <begin position="643"/>
        <end position="663"/>
    </location>
</feature>
<feature type="domain" description="RanBP2-type" evidence="6">
    <location>
        <begin position="75"/>
        <end position="104"/>
    </location>
</feature>
<dbReference type="GO" id="GO:0008270">
    <property type="term" value="F:zinc ion binding"/>
    <property type="evidence" value="ECO:0007669"/>
    <property type="project" value="UniProtKB-KW"/>
</dbReference>
<evidence type="ECO:0000256" key="3">
    <source>
        <dbReference type="ARBA" id="ARBA00022833"/>
    </source>
</evidence>
<feature type="region of interest" description="Disordered" evidence="5">
    <location>
        <begin position="642"/>
        <end position="760"/>
    </location>
</feature>
<evidence type="ECO:0000313" key="7">
    <source>
        <dbReference type="EMBL" id="CAE8724845.1"/>
    </source>
</evidence>
<feature type="compositionally biased region" description="Acidic residues" evidence="5">
    <location>
        <begin position="513"/>
        <end position="557"/>
    </location>
</feature>
<feature type="compositionally biased region" description="Acidic residues" evidence="5">
    <location>
        <begin position="691"/>
        <end position="740"/>
    </location>
</feature>
<feature type="compositionally biased region" description="Basic and acidic residues" evidence="5">
    <location>
        <begin position="392"/>
        <end position="404"/>
    </location>
</feature>
<feature type="non-terminal residue" evidence="7">
    <location>
        <position position="1"/>
    </location>
</feature>
<dbReference type="PROSITE" id="PS01358">
    <property type="entry name" value="ZF_RANBP2_1"/>
    <property type="match status" value="1"/>
</dbReference>
<evidence type="ECO:0000256" key="4">
    <source>
        <dbReference type="PROSITE-ProRule" id="PRU00322"/>
    </source>
</evidence>